<accession>A0ABY7Q110</accession>
<protein>
    <submittedName>
        <fullName evidence="1">Uncharacterized protein</fullName>
    </submittedName>
</protein>
<proteinExistence type="predicted"/>
<gene>
    <name evidence="1" type="ORF">O1G21_09895</name>
</gene>
<organism evidence="1 2">
    <name type="scientific">Kitasatospora cathayae</name>
    <dbReference type="NCBI Taxonomy" id="3004092"/>
    <lineage>
        <taxon>Bacteria</taxon>
        <taxon>Bacillati</taxon>
        <taxon>Actinomycetota</taxon>
        <taxon>Actinomycetes</taxon>
        <taxon>Kitasatosporales</taxon>
        <taxon>Streptomycetaceae</taxon>
        <taxon>Kitasatospora</taxon>
    </lineage>
</organism>
<evidence type="ECO:0000313" key="2">
    <source>
        <dbReference type="Proteomes" id="UP001212821"/>
    </source>
</evidence>
<dbReference type="RefSeq" id="WP_270142560.1">
    <property type="nucleotide sequence ID" value="NZ_CP115450.1"/>
</dbReference>
<dbReference type="EMBL" id="CP115450">
    <property type="protein sequence ID" value="WBP86122.1"/>
    <property type="molecule type" value="Genomic_DNA"/>
</dbReference>
<sequence>MVARREGTRIFYRATEGRGLLTEAAVIANDLPGRGHGDGDGGAAPVAAMAGQPFARAVRGVRHRPVAGQAG</sequence>
<reference evidence="2" key="1">
    <citation type="submission" date="2022-12" db="EMBL/GenBank/DDBJ databases">
        <authorList>
            <person name="Mo P."/>
        </authorList>
    </citation>
    <scope>NUCLEOTIDE SEQUENCE [LARGE SCALE GENOMIC DNA]</scope>
    <source>
        <strain evidence="2">HUAS 3-15</strain>
    </source>
</reference>
<evidence type="ECO:0000313" key="1">
    <source>
        <dbReference type="EMBL" id="WBP86122.1"/>
    </source>
</evidence>
<name>A0ABY7Q110_9ACTN</name>
<dbReference type="Proteomes" id="UP001212821">
    <property type="component" value="Chromosome"/>
</dbReference>
<keyword evidence="2" id="KW-1185">Reference proteome</keyword>